<dbReference type="AlphaFoldDB" id="A0AAW0MLU6"/>
<proteinExistence type="predicted"/>
<keyword evidence="1" id="KW-0812">Transmembrane</keyword>
<evidence type="ECO:0000256" key="1">
    <source>
        <dbReference type="SAM" id="Phobius"/>
    </source>
</evidence>
<keyword evidence="1" id="KW-0472">Membrane</keyword>
<comment type="caution">
    <text evidence="2">The sequence shown here is derived from an EMBL/GenBank/DDBJ whole genome shotgun (WGS) entry which is preliminary data.</text>
</comment>
<reference evidence="3" key="1">
    <citation type="submission" date="2024-04" db="EMBL/GenBank/DDBJ databases">
        <title>Salinicola lusitanus LLJ914,a marine bacterium isolated from the Okinawa Trough.</title>
        <authorList>
            <person name="Li J."/>
        </authorList>
    </citation>
    <scope>NUCLEOTIDE SEQUENCE [LARGE SCALE GENOMIC DNA]</scope>
</reference>
<sequence>MKMCGLLKRLKPLEAALKLDLVREAVRQYPLFCFLLGTLGTLTVLLNRYLHVLMLFWSFLAGLVTFYCSLSPDTLLPSVLFTSRPKHNRQEQELFPSGLCCAVCGKNKCKRHR</sequence>
<feature type="transmembrane region" description="Helical" evidence="1">
    <location>
        <begin position="29"/>
        <end position="46"/>
    </location>
</feature>
<protein>
    <recommendedName>
        <fullName evidence="4">Pecanex-like protein</fullName>
    </recommendedName>
</protein>
<evidence type="ECO:0000313" key="2">
    <source>
        <dbReference type="EMBL" id="KAK7877721.1"/>
    </source>
</evidence>
<keyword evidence="3" id="KW-1185">Reference proteome</keyword>
<name>A0AAW0MLU6_9GOBI</name>
<evidence type="ECO:0008006" key="4">
    <source>
        <dbReference type="Google" id="ProtNLM"/>
    </source>
</evidence>
<accession>A0AAW0MLU6</accession>
<keyword evidence="1" id="KW-1133">Transmembrane helix</keyword>
<dbReference type="EMBL" id="JBBPFD010000675">
    <property type="protein sequence ID" value="KAK7877721.1"/>
    <property type="molecule type" value="Genomic_DNA"/>
</dbReference>
<dbReference type="Proteomes" id="UP001460270">
    <property type="component" value="Unassembled WGS sequence"/>
</dbReference>
<evidence type="ECO:0000313" key="3">
    <source>
        <dbReference type="Proteomes" id="UP001460270"/>
    </source>
</evidence>
<gene>
    <name evidence="2" type="ORF">WMY93_031581</name>
</gene>
<organism evidence="2 3">
    <name type="scientific">Mugilogobius chulae</name>
    <name type="common">yellowstripe goby</name>
    <dbReference type="NCBI Taxonomy" id="88201"/>
    <lineage>
        <taxon>Eukaryota</taxon>
        <taxon>Metazoa</taxon>
        <taxon>Chordata</taxon>
        <taxon>Craniata</taxon>
        <taxon>Vertebrata</taxon>
        <taxon>Euteleostomi</taxon>
        <taxon>Actinopterygii</taxon>
        <taxon>Neopterygii</taxon>
        <taxon>Teleostei</taxon>
        <taxon>Neoteleostei</taxon>
        <taxon>Acanthomorphata</taxon>
        <taxon>Gobiaria</taxon>
        <taxon>Gobiiformes</taxon>
        <taxon>Gobioidei</taxon>
        <taxon>Gobiidae</taxon>
        <taxon>Gobionellinae</taxon>
        <taxon>Mugilogobius</taxon>
    </lineage>
</organism>